<feature type="domain" description="HTH cro/C1-type" evidence="1">
    <location>
        <begin position="12"/>
        <end position="68"/>
    </location>
</feature>
<dbReference type="Proteomes" id="UP000323142">
    <property type="component" value="Unassembled WGS sequence"/>
</dbReference>
<evidence type="ECO:0000313" key="3">
    <source>
        <dbReference type="Proteomes" id="UP000323142"/>
    </source>
</evidence>
<dbReference type="SUPFAM" id="SSF47413">
    <property type="entry name" value="lambda repressor-like DNA-binding domains"/>
    <property type="match status" value="1"/>
</dbReference>
<reference evidence="2 3" key="2">
    <citation type="submission" date="2019-09" db="EMBL/GenBank/DDBJ databases">
        <authorList>
            <person name="Jin C."/>
        </authorList>
    </citation>
    <scope>NUCLEOTIDE SEQUENCE [LARGE SCALE GENOMIC DNA]</scope>
    <source>
        <strain evidence="2 3">BN140002</strain>
    </source>
</reference>
<dbReference type="GO" id="GO:0003677">
    <property type="term" value="F:DNA binding"/>
    <property type="evidence" value="ECO:0007669"/>
    <property type="project" value="InterPro"/>
</dbReference>
<reference evidence="2 3" key="1">
    <citation type="submission" date="2019-09" db="EMBL/GenBank/DDBJ databases">
        <title>Salinarimonas rosea gen. nov., sp. nov., a new member of the a-2 subgroup of the Proteobacteria.</title>
        <authorList>
            <person name="Liu J."/>
        </authorList>
    </citation>
    <scope>NUCLEOTIDE SEQUENCE [LARGE SCALE GENOMIC DNA]</scope>
    <source>
        <strain evidence="2 3">BN140002</strain>
    </source>
</reference>
<proteinExistence type="predicted"/>
<accession>A0A5B2VBU3</accession>
<dbReference type="InterPro" id="IPR001387">
    <property type="entry name" value="Cro/C1-type_HTH"/>
</dbReference>
<dbReference type="CDD" id="cd00093">
    <property type="entry name" value="HTH_XRE"/>
    <property type="match status" value="1"/>
</dbReference>
<dbReference type="RefSeq" id="WP_149818911.1">
    <property type="nucleotide sequence ID" value="NZ_VUOA01000027.1"/>
</dbReference>
<keyword evidence="3" id="KW-1185">Reference proteome</keyword>
<dbReference type="OrthoDB" id="4419620at2"/>
<evidence type="ECO:0000313" key="2">
    <source>
        <dbReference type="EMBL" id="KAA2236434.1"/>
    </source>
</evidence>
<dbReference type="InterPro" id="IPR010982">
    <property type="entry name" value="Lambda_DNA-bd_dom_sf"/>
</dbReference>
<dbReference type="EMBL" id="VUOA01000027">
    <property type="protein sequence ID" value="KAA2236434.1"/>
    <property type="molecule type" value="Genomic_DNA"/>
</dbReference>
<sequence length="94" mass="10918">MSEAPFTDVGRRLRLMRDIMGWSQMDLCRMLDIGQSRWSAYETGRVGMPIYEARRLKRLVPGLTLDYLYEGDTRHLTLELAMRLGLLEGQPGRE</sequence>
<organism evidence="2 3">
    <name type="scientific">Salinarimonas soli</name>
    <dbReference type="NCBI Taxonomy" id="1638099"/>
    <lineage>
        <taxon>Bacteria</taxon>
        <taxon>Pseudomonadati</taxon>
        <taxon>Pseudomonadota</taxon>
        <taxon>Alphaproteobacteria</taxon>
        <taxon>Hyphomicrobiales</taxon>
        <taxon>Salinarimonadaceae</taxon>
        <taxon>Salinarimonas</taxon>
    </lineage>
</organism>
<comment type="caution">
    <text evidence="2">The sequence shown here is derived from an EMBL/GenBank/DDBJ whole genome shotgun (WGS) entry which is preliminary data.</text>
</comment>
<dbReference type="SMART" id="SM00530">
    <property type="entry name" value="HTH_XRE"/>
    <property type="match status" value="1"/>
</dbReference>
<protein>
    <submittedName>
        <fullName evidence="2">Helix-turn-helix transcriptional regulator</fullName>
    </submittedName>
</protein>
<gene>
    <name evidence="2" type="ORF">F0L46_14930</name>
</gene>
<dbReference type="Pfam" id="PF13560">
    <property type="entry name" value="HTH_31"/>
    <property type="match status" value="1"/>
</dbReference>
<name>A0A5B2VBU3_9HYPH</name>
<dbReference type="AlphaFoldDB" id="A0A5B2VBU3"/>
<dbReference type="Gene3D" id="1.10.260.40">
    <property type="entry name" value="lambda repressor-like DNA-binding domains"/>
    <property type="match status" value="1"/>
</dbReference>
<evidence type="ECO:0000259" key="1">
    <source>
        <dbReference type="SMART" id="SM00530"/>
    </source>
</evidence>